<comment type="caution">
    <text evidence="2">The sequence shown here is derived from an EMBL/GenBank/DDBJ whole genome shotgun (WGS) entry which is preliminary data.</text>
</comment>
<evidence type="ECO:0000256" key="1">
    <source>
        <dbReference type="SAM" id="Phobius"/>
    </source>
</evidence>
<name>A0ABP9V8Z0_9DEIO</name>
<protein>
    <recommendedName>
        <fullName evidence="4">HD domain-containing protein</fullName>
    </recommendedName>
</protein>
<accession>A0ABP9V8Z0</accession>
<organism evidence="2 3">
    <name type="scientific">Deinococcus xinjiangensis</name>
    <dbReference type="NCBI Taxonomy" id="457454"/>
    <lineage>
        <taxon>Bacteria</taxon>
        <taxon>Thermotogati</taxon>
        <taxon>Deinococcota</taxon>
        <taxon>Deinococci</taxon>
        <taxon>Deinococcales</taxon>
        <taxon>Deinococcaceae</taxon>
        <taxon>Deinococcus</taxon>
    </lineage>
</organism>
<sequence length="223" mass="26007">MPKIHPKNWRQKFIPSQAVCMSIFSRRPAGAGQRNYMNSFFPVGTRSLLFGVHLFWFHPLMVAWAWWRLYGFPRDPRLWMSFFLHDLGYWGKPDMDGTAGEQHVELGAAIMGRLFGPAWKNFTLGHSRYYAQHLGLLPSRLCMADKYSFVLESRTFYLWRACLSGEINEYLAHRHHGKYAVMGPTTYSAEQRADLLAWHTELAEYLRRYVLLHAHLATPEPKG</sequence>
<feature type="transmembrane region" description="Helical" evidence="1">
    <location>
        <begin position="47"/>
        <end position="67"/>
    </location>
</feature>
<proteinExistence type="predicted"/>
<dbReference type="EMBL" id="BAABRN010000006">
    <property type="protein sequence ID" value="GAA5501096.1"/>
    <property type="molecule type" value="Genomic_DNA"/>
</dbReference>
<keyword evidence="1" id="KW-1133">Transmembrane helix</keyword>
<dbReference type="Proteomes" id="UP001458946">
    <property type="component" value="Unassembled WGS sequence"/>
</dbReference>
<keyword evidence="1" id="KW-0812">Transmembrane</keyword>
<evidence type="ECO:0008006" key="4">
    <source>
        <dbReference type="Google" id="ProtNLM"/>
    </source>
</evidence>
<keyword evidence="3" id="KW-1185">Reference proteome</keyword>
<gene>
    <name evidence="2" type="ORF">Dxin01_00827</name>
</gene>
<evidence type="ECO:0000313" key="3">
    <source>
        <dbReference type="Proteomes" id="UP001458946"/>
    </source>
</evidence>
<keyword evidence="1" id="KW-0472">Membrane</keyword>
<evidence type="ECO:0000313" key="2">
    <source>
        <dbReference type="EMBL" id="GAA5501096.1"/>
    </source>
</evidence>
<reference evidence="2 3" key="1">
    <citation type="submission" date="2024-02" db="EMBL/GenBank/DDBJ databases">
        <title>Deinococcus xinjiangensis NBRC 107630.</title>
        <authorList>
            <person name="Ichikawa N."/>
            <person name="Katano-Makiyama Y."/>
            <person name="Hidaka K."/>
        </authorList>
    </citation>
    <scope>NUCLEOTIDE SEQUENCE [LARGE SCALE GENOMIC DNA]</scope>
    <source>
        <strain evidence="2 3">NBRC 107630</strain>
    </source>
</reference>